<dbReference type="CDD" id="cd17926">
    <property type="entry name" value="DEXHc_RE"/>
    <property type="match status" value="1"/>
</dbReference>
<keyword evidence="4" id="KW-1185">Reference proteome</keyword>
<dbReference type="GO" id="GO:0004386">
    <property type="term" value="F:helicase activity"/>
    <property type="evidence" value="ECO:0007669"/>
    <property type="project" value="UniProtKB-KW"/>
</dbReference>
<dbReference type="Proteomes" id="UP000474758">
    <property type="component" value="Unassembled WGS sequence"/>
</dbReference>
<dbReference type="PANTHER" id="PTHR47396:SF1">
    <property type="entry name" value="ATP-DEPENDENT HELICASE IRC3-RELATED"/>
    <property type="match status" value="1"/>
</dbReference>
<dbReference type="PROSITE" id="PS51192">
    <property type="entry name" value="HELICASE_ATP_BIND_1"/>
    <property type="match status" value="1"/>
</dbReference>
<dbReference type="PANTHER" id="PTHR47396">
    <property type="entry name" value="TYPE I RESTRICTION ENZYME ECOKI R PROTEIN"/>
    <property type="match status" value="1"/>
</dbReference>
<dbReference type="PROSITE" id="PS51194">
    <property type="entry name" value="HELICASE_CTER"/>
    <property type="match status" value="1"/>
</dbReference>
<evidence type="ECO:0000259" key="1">
    <source>
        <dbReference type="PROSITE" id="PS51192"/>
    </source>
</evidence>
<dbReference type="GO" id="GO:0005524">
    <property type="term" value="F:ATP binding"/>
    <property type="evidence" value="ECO:0007669"/>
    <property type="project" value="InterPro"/>
</dbReference>
<name>A0A6M1UAC1_9RHOB</name>
<protein>
    <submittedName>
        <fullName evidence="3">DEAD/DEAH box helicase family protein</fullName>
    </submittedName>
</protein>
<keyword evidence="3" id="KW-0547">Nucleotide-binding</keyword>
<dbReference type="EMBL" id="JAALFE010000021">
    <property type="protein sequence ID" value="NGQ92693.1"/>
    <property type="molecule type" value="Genomic_DNA"/>
</dbReference>
<evidence type="ECO:0000259" key="2">
    <source>
        <dbReference type="PROSITE" id="PS51194"/>
    </source>
</evidence>
<dbReference type="InterPro" id="IPR014001">
    <property type="entry name" value="Helicase_ATP-bd"/>
</dbReference>
<keyword evidence="3" id="KW-0378">Hydrolase</keyword>
<organism evidence="3 4">
    <name type="scientific">Paragemmobacter kunshanensis</name>
    <dbReference type="NCBI Taxonomy" id="2583234"/>
    <lineage>
        <taxon>Bacteria</taxon>
        <taxon>Pseudomonadati</taxon>
        <taxon>Pseudomonadota</taxon>
        <taxon>Alphaproteobacteria</taxon>
        <taxon>Rhodobacterales</taxon>
        <taxon>Paracoccaceae</taxon>
        <taxon>Paragemmobacter</taxon>
    </lineage>
</organism>
<sequence length="1099" mass="123522">MTLFPAWQGYLILPPLPERREKIAGNMICQRPFRGSRCRAEIAPSQYKGHDLIKTDLAAPFDQILLRQKGARRVDSPFPVLTTRQLSDVSDLTESTDLFWDSAGKLEHYAETPEQVLALWRNKFRFRVESEDGHEPGLRMPQIGALHAIAAHFAVGERFEPATVVLPTGTGKTETMLATLVYRQLKRTLVLVPSDALRTQISEKFLSLGVLPAAGVVPGQLPGPHVARITTGLQTLEECRSLVEKANVIVTLPDSLRTFAPEALEYLLDRCSDIFVDEAHHVTASTWAAVRDRFLDRRILQFTATPFRRDGKRVDGKIIFNYKLGDAQKAGYYRPINLRTVEEYGDEATRDRAIAEKAVAVLRKDRDELGLDHLLMARTRNKDRADAVWALYTELAPELHPVIVYSGPGRRQMNAAALDKVLDRSADGARIVVCVDMLGEGFDLPNLKIAALHDTHKSLAVTLQFIGRFTRKGATGTIGEATVVANIADPETETKLAALYAEGADWDLLIKRLSEERIREELRLQDVVMSLKERGDLHSQLSLWNLRPALSTQIFRTRCESWSPLAYEAVLPSGAESWYALDEENNLLVAVVHRTSTVDWGNYQNLENSVYDLILVRWNQAAGALFIYASDYQGLRTERLARAITSDEAELLSGPAVFRILNNVEMPLVKSMGSSRIGAISFTSYFGPNVTEGLASIEKAESQLNNIACIGYEDGERVLWGGTQRKGKIWQQKSGTISTWMEWCDRTWTKVTSDIELDSNITRDFLRPQKLTAPHDAYPIAVQWGEQAQMRFSDRQFILFDSIELPVFLIDLGIAAVDDDGAIDIEIATEGFRSTYRLRIAADLPGGYSHDWVSGPHLKFKKSHSAEAVPLEEYLLTDPFIVRYADGTHSYNCYHIPTPLEPATFPRESLEAWDWTGIPLNRESMNKTTDRDTIQYRAFQNIEDEFDLIFNDDGHGEAADLVALKDTDGGIRLCLVHCKNAHEGRISADIRNFYTLCGQAQKSMAVKHGGLPRLYADLKRRHETWLKQGASRFLKGDMKLLSYFKEKARRSDVDFEVVLVQPGTTVETVTPEILRLLATTELFLTKTTQARFRVVVSAV</sequence>
<evidence type="ECO:0000313" key="4">
    <source>
        <dbReference type="Proteomes" id="UP000474758"/>
    </source>
</evidence>
<dbReference type="GO" id="GO:0016787">
    <property type="term" value="F:hydrolase activity"/>
    <property type="evidence" value="ECO:0007669"/>
    <property type="project" value="InterPro"/>
</dbReference>
<dbReference type="Pfam" id="PF04851">
    <property type="entry name" value="ResIII"/>
    <property type="match status" value="1"/>
</dbReference>
<evidence type="ECO:0000313" key="3">
    <source>
        <dbReference type="EMBL" id="NGQ92693.1"/>
    </source>
</evidence>
<dbReference type="Pfam" id="PF00271">
    <property type="entry name" value="Helicase_C"/>
    <property type="match status" value="1"/>
</dbReference>
<dbReference type="InterPro" id="IPR050742">
    <property type="entry name" value="Helicase_Restrict-Modif_Enz"/>
</dbReference>
<dbReference type="InterPro" id="IPR027417">
    <property type="entry name" value="P-loop_NTPase"/>
</dbReference>
<dbReference type="GO" id="GO:0005829">
    <property type="term" value="C:cytosol"/>
    <property type="evidence" value="ECO:0007669"/>
    <property type="project" value="TreeGrafter"/>
</dbReference>
<dbReference type="SMART" id="SM00490">
    <property type="entry name" value="HELICc"/>
    <property type="match status" value="1"/>
</dbReference>
<dbReference type="Gene3D" id="3.40.50.300">
    <property type="entry name" value="P-loop containing nucleotide triphosphate hydrolases"/>
    <property type="match status" value="2"/>
</dbReference>
<comment type="caution">
    <text evidence="3">The sequence shown here is derived from an EMBL/GenBank/DDBJ whole genome shotgun (WGS) entry which is preliminary data.</text>
</comment>
<gene>
    <name evidence="3" type="ORF">G5V65_17510</name>
</gene>
<dbReference type="CDD" id="cd18785">
    <property type="entry name" value="SF2_C"/>
    <property type="match status" value="1"/>
</dbReference>
<feature type="domain" description="Helicase C-terminal" evidence="2">
    <location>
        <begin position="354"/>
        <end position="535"/>
    </location>
</feature>
<accession>A0A6M1UAC1</accession>
<dbReference type="InterPro" id="IPR001650">
    <property type="entry name" value="Helicase_C-like"/>
</dbReference>
<dbReference type="InterPro" id="IPR006935">
    <property type="entry name" value="Helicase/UvrB_N"/>
</dbReference>
<dbReference type="AlphaFoldDB" id="A0A6M1UAC1"/>
<keyword evidence="3" id="KW-0067">ATP-binding</keyword>
<dbReference type="SMART" id="SM00487">
    <property type="entry name" value="DEXDc"/>
    <property type="match status" value="1"/>
</dbReference>
<dbReference type="SUPFAM" id="SSF52540">
    <property type="entry name" value="P-loop containing nucleoside triphosphate hydrolases"/>
    <property type="match status" value="1"/>
</dbReference>
<keyword evidence="3" id="KW-0347">Helicase</keyword>
<dbReference type="GO" id="GO:0003677">
    <property type="term" value="F:DNA binding"/>
    <property type="evidence" value="ECO:0007669"/>
    <property type="project" value="InterPro"/>
</dbReference>
<reference evidence="3 4" key="1">
    <citation type="submission" date="2020-02" db="EMBL/GenBank/DDBJ databases">
        <title>Rhodobacter translucens sp. nov., a novel bacterium isolated from activated sludge.</title>
        <authorList>
            <person name="Liu J."/>
        </authorList>
    </citation>
    <scope>NUCLEOTIDE SEQUENCE [LARGE SCALE GENOMIC DNA]</scope>
    <source>
        <strain evidence="3 4">HX-7-19</strain>
    </source>
</reference>
<feature type="domain" description="Helicase ATP-binding" evidence="1">
    <location>
        <begin position="153"/>
        <end position="324"/>
    </location>
</feature>
<dbReference type="RefSeq" id="WP_165052631.1">
    <property type="nucleotide sequence ID" value="NZ_JAALFE010000021.1"/>
</dbReference>
<proteinExistence type="predicted"/>